<organism evidence="2 3">
    <name type="scientific">Marinobacter nanhaiticus D15-8W</name>
    <dbReference type="NCBI Taxonomy" id="626887"/>
    <lineage>
        <taxon>Bacteria</taxon>
        <taxon>Pseudomonadati</taxon>
        <taxon>Pseudomonadota</taxon>
        <taxon>Gammaproteobacteria</taxon>
        <taxon>Pseudomonadales</taxon>
        <taxon>Marinobacteraceae</taxon>
        <taxon>Marinobacter</taxon>
    </lineage>
</organism>
<dbReference type="Pfam" id="PF03473">
    <property type="entry name" value="MOSC"/>
    <property type="match status" value="1"/>
</dbReference>
<evidence type="ECO:0000313" key="3">
    <source>
        <dbReference type="Proteomes" id="UP000013165"/>
    </source>
</evidence>
<accession>N6X258</accession>
<dbReference type="InterPro" id="IPR052716">
    <property type="entry name" value="MOSC_domain"/>
</dbReference>
<dbReference type="STRING" id="626887.J057_07306"/>
<dbReference type="AlphaFoldDB" id="N6X258"/>
<evidence type="ECO:0000259" key="1">
    <source>
        <dbReference type="PROSITE" id="PS51340"/>
    </source>
</evidence>
<reference evidence="2 3" key="1">
    <citation type="journal article" date="2013" name="Genome Announc.">
        <title>Genome Sequence of the Polycyclic Aromatic Hydrocarbon-Degrading Bacterium Strain Marinobacter nanhaiticus D15-8WT.</title>
        <authorList>
            <person name="Cui Z."/>
            <person name="Gao W."/>
            <person name="Li Q."/>
            <person name="Xu G."/>
            <person name="Zheng L."/>
        </authorList>
    </citation>
    <scope>NUCLEOTIDE SEQUENCE [LARGE SCALE GENOMIC DNA]</scope>
    <source>
        <strain evidence="2 3">D15-8W</strain>
    </source>
</reference>
<dbReference type="HOGENOM" id="CLU_104911_2_0_6"/>
<dbReference type="GO" id="GO:0003824">
    <property type="term" value="F:catalytic activity"/>
    <property type="evidence" value="ECO:0007669"/>
    <property type="project" value="InterPro"/>
</dbReference>
<dbReference type="GO" id="GO:0030170">
    <property type="term" value="F:pyridoxal phosphate binding"/>
    <property type="evidence" value="ECO:0007669"/>
    <property type="project" value="InterPro"/>
</dbReference>
<dbReference type="PANTHER" id="PTHR36930">
    <property type="entry name" value="METAL-SULFUR CLUSTER BIOSYNTHESIS PROTEINS YUAD-RELATED"/>
    <property type="match status" value="1"/>
</dbReference>
<dbReference type="PANTHER" id="PTHR36930:SF1">
    <property type="entry name" value="MOSC DOMAIN-CONTAINING PROTEIN"/>
    <property type="match status" value="1"/>
</dbReference>
<gene>
    <name evidence="2" type="ORF">J057_07306</name>
</gene>
<dbReference type="PROSITE" id="PS51340">
    <property type="entry name" value="MOSC"/>
    <property type="match status" value="1"/>
</dbReference>
<keyword evidence="3" id="KW-1185">Reference proteome</keyword>
<protein>
    <submittedName>
        <fullName evidence="2">MOSC domain-containing protein</fullName>
    </submittedName>
</protein>
<comment type="caution">
    <text evidence="2">The sequence shown here is derived from an EMBL/GenBank/DDBJ whole genome shotgun (WGS) entry which is preliminary data.</text>
</comment>
<dbReference type="Gene3D" id="2.40.33.20">
    <property type="entry name" value="PK beta-barrel domain-like"/>
    <property type="match status" value="1"/>
</dbReference>
<feature type="domain" description="MOSC" evidence="1">
    <location>
        <begin position="25"/>
        <end position="161"/>
    </location>
</feature>
<dbReference type="SUPFAM" id="SSF50800">
    <property type="entry name" value="PK beta-barrel domain-like"/>
    <property type="match status" value="1"/>
</dbReference>
<dbReference type="EMBL" id="APLQ01000011">
    <property type="protein sequence ID" value="ENO15138.2"/>
    <property type="molecule type" value="Genomic_DNA"/>
</dbReference>
<dbReference type="eggNOG" id="COG2258">
    <property type="taxonomic scope" value="Bacteria"/>
</dbReference>
<dbReference type="OrthoDB" id="1550913at2"/>
<dbReference type="PATRIC" id="fig|626887.3.peg.1449"/>
<sequence length="168" mass="18489">MSRMNLKELMRCLPQHGQVAWIGVRPERGQPMVRFDSAAVEVGKGLAGDRFKGRPESKRQVTLIQAEHLQAIASMLHRDDLPPDLLRRNLVVSGLNLLALKERQFRVGQVVLEMTGLCHPCSKMETILGPGGYNAMRGYGGITARVIEGGSIQQGDEVSVIDSKSRSD</sequence>
<proteinExistence type="predicted"/>
<dbReference type="InterPro" id="IPR005302">
    <property type="entry name" value="MoCF_Sase_C"/>
</dbReference>
<evidence type="ECO:0000313" key="2">
    <source>
        <dbReference type="EMBL" id="ENO15138.2"/>
    </source>
</evidence>
<name>N6X258_9GAMM</name>
<dbReference type="InterPro" id="IPR011037">
    <property type="entry name" value="Pyrv_Knase-like_insert_dom_sf"/>
</dbReference>
<dbReference type="Proteomes" id="UP000013165">
    <property type="component" value="Unassembled WGS sequence"/>
</dbReference>
<dbReference type="GO" id="GO:0030151">
    <property type="term" value="F:molybdenum ion binding"/>
    <property type="evidence" value="ECO:0007669"/>
    <property type="project" value="InterPro"/>
</dbReference>